<dbReference type="InterPro" id="IPR008808">
    <property type="entry name" value="Powdery_mildew-R_dom"/>
</dbReference>
<evidence type="ECO:0000313" key="3">
    <source>
        <dbReference type="Proteomes" id="UP001457282"/>
    </source>
</evidence>
<gene>
    <name evidence="2" type="ORF">M0R45_006449</name>
</gene>
<organism evidence="2 3">
    <name type="scientific">Rubus argutus</name>
    <name type="common">Southern blackberry</name>
    <dbReference type="NCBI Taxonomy" id="59490"/>
    <lineage>
        <taxon>Eukaryota</taxon>
        <taxon>Viridiplantae</taxon>
        <taxon>Streptophyta</taxon>
        <taxon>Embryophyta</taxon>
        <taxon>Tracheophyta</taxon>
        <taxon>Spermatophyta</taxon>
        <taxon>Magnoliopsida</taxon>
        <taxon>eudicotyledons</taxon>
        <taxon>Gunneridae</taxon>
        <taxon>Pentapetalae</taxon>
        <taxon>rosids</taxon>
        <taxon>fabids</taxon>
        <taxon>Rosales</taxon>
        <taxon>Rosaceae</taxon>
        <taxon>Rosoideae</taxon>
        <taxon>Rosoideae incertae sedis</taxon>
        <taxon>Rubus</taxon>
    </lineage>
</organism>
<dbReference type="AlphaFoldDB" id="A0AAW1YQM6"/>
<evidence type="ECO:0000313" key="2">
    <source>
        <dbReference type="EMBL" id="KAK9950987.1"/>
    </source>
</evidence>
<accession>A0AAW1YQM6</accession>
<evidence type="ECO:0000259" key="1">
    <source>
        <dbReference type="PROSITE" id="PS51153"/>
    </source>
</evidence>
<dbReference type="EMBL" id="JBEDUW010000001">
    <property type="protein sequence ID" value="KAK9950987.1"/>
    <property type="molecule type" value="Genomic_DNA"/>
</dbReference>
<dbReference type="PROSITE" id="PS51153">
    <property type="entry name" value="RPW8"/>
    <property type="match status" value="1"/>
</dbReference>
<protein>
    <recommendedName>
        <fullName evidence="1">RPW8 domain-containing protein</fullName>
    </recommendedName>
</protein>
<keyword evidence="3" id="KW-1185">Reference proteome</keyword>
<comment type="caution">
    <text evidence="2">The sequence shown here is derived from an EMBL/GenBank/DDBJ whole genome shotgun (WGS) entry which is preliminary data.</text>
</comment>
<proteinExistence type="predicted"/>
<dbReference type="Proteomes" id="UP001457282">
    <property type="component" value="Unassembled WGS sequence"/>
</dbReference>
<name>A0AAW1YQM6_RUBAR</name>
<feature type="domain" description="RPW8" evidence="1">
    <location>
        <begin position="1"/>
        <end position="136"/>
    </location>
</feature>
<sequence length="136" mass="15504">MTGAEVLVGPALKLLLMLAKEMYKINSLFEPLMKELIDMLEDFEPLIKEVEKSENSEPIQNALRGLQSKMDEGQTLMEKCSKVTRSKVLEKRKRNKELVALQKDLQRRLNLLSSYALNDLRGRNTGVAGSITVRRE</sequence>
<dbReference type="Pfam" id="PF05659">
    <property type="entry name" value="RPW8"/>
    <property type="match status" value="1"/>
</dbReference>
<reference evidence="2 3" key="1">
    <citation type="journal article" date="2023" name="G3 (Bethesda)">
        <title>A chromosome-length genome assembly and annotation of blackberry (Rubus argutus, cv. 'Hillquist').</title>
        <authorList>
            <person name="Bruna T."/>
            <person name="Aryal R."/>
            <person name="Dudchenko O."/>
            <person name="Sargent D.J."/>
            <person name="Mead D."/>
            <person name="Buti M."/>
            <person name="Cavallini A."/>
            <person name="Hytonen T."/>
            <person name="Andres J."/>
            <person name="Pham M."/>
            <person name="Weisz D."/>
            <person name="Mascagni F."/>
            <person name="Usai G."/>
            <person name="Natali L."/>
            <person name="Bassil N."/>
            <person name="Fernandez G.E."/>
            <person name="Lomsadze A."/>
            <person name="Armour M."/>
            <person name="Olukolu B."/>
            <person name="Poorten T."/>
            <person name="Britton C."/>
            <person name="Davik J."/>
            <person name="Ashrafi H."/>
            <person name="Aiden E.L."/>
            <person name="Borodovsky M."/>
            <person name="Worthington M."/>
        </authorList>
    </citation>
    <scope>NUCLEOTIDE SEQUENCE [LARGE SCALE GENOMIC DNA]</scope>
    <source>
        <strain evidence="2">PI 553951</strain>
    </source>
</reference>